<keyword evidence="9" id="KW-1185">Reference proteome</keyword>
<dbReference type="PANTHER" id="PTHR10903">
    <property type="entry name" value="GTPASE, IMAP FAMILY MEMBER-RELATED"/>
    <property type="match status" value="1"/>
</dbReference>
<evidence type="ECO:0000313" key="7">
    <source>
        <dbReference type="Ensembl" id="ENSCGRP00001019783.1"/>
    </source>
</evidence>
<dbReference type="AlphaFoldDB" id="A0A8C2MJI4"/>
<keyword evidence="2" id="KW-0547">Nucleotide-binding</keyword>
<feature type="domain" description="AIG1-type G" evidence="6">
    <location>
        <begin position="28"/>
        <end position="229"/>
    </location>
</feature>
<name>A0A8C2MJI4_CRIGR</name>
<evidence type="ECO:0000256" key="3">
    <source>
        <dbReference type="ARBA" id="ARBA00023134"/>
    </source>
</evidence>
<proteinExistence type="inferred from homology"/>
<feature type="coiled-coil region" evidence="4">
    <location>
        <begin position="225"/>
        <end position="286"/>
    </location>
</feature>
<evidence type="ECO:0000256" key="1">
    <source>
        <dbReference type="ARBA" id="ARBA00008535"/>
    </source>
</evidence>
<dbReference type="CTD" id="55303"/>
<dbReference type="SUPFAM" id="SSF52540">
    <property type="entry name" value="P-loop containing nucleoside triphosphate hydrolases"/>
    <property type="match status" value="1"/>
</dbReference>
<gene>
    <name evidence="7 10" type="primary">Gimap4</name>
</gene>
<dbReference type="InterPro" id="IPR027417">
    <property type="entry name" value="P-loop_NTPase"/>
</dbReference>
<dbReference type="KEGG" id="cge:107977102"/>
<keyword evidence="3" id="KW-0342">GTP-binding</keyword>
<dbReference type="OrthoDB" id="5985928at2759"/>
<dbReference type="Pfam" id="PF04548">
    <property type="entry name" value="AIG1"/>
    <property type="match status" value="1"/>
</dbReference>
<reference evidence="7" key="4">
    <citation type="submission" date="2025-05" db="UniProtKB">
        <authorList>
            <consortium name="Ensembl"/>
        </authorList>
    </citation>
    <scope>IDENTIFICATION</scope>
</reference>
<dbReference type="RefSeq" id="XP_035304953.1">
    <property type="nucleotide sequence ID" value="XM_035449062.1"/>
</dbReference>
<dbReference type="GO" id="GO:0005829">
    <property type="term" value="C:cytosol"/>
    <property type="evidence" value="ECO:0007669"/>
    <property type="project" value="Ensembl"/>
</dbReference>
<dbReference type="RefSeq" id="XP_035311011.1">
    <property type="nucleotide sequence ID" value="XM_035455120.1"/>
</dbReference>
<dbReference type="Gene3D" id="3.40.50.300">
    <property type="entry name" value="P-loop containing nucleotide triphosphate hydrolases"/>
    <property type="match status" value="1"/>
</dbReference>
<dbReference type="Proteomes" id="UP001108280">
    <property type="component" value="Chromosome 8"/>
</dbReference>
<protein>
    <submittedName>
        <fullName evidence="10">GTPase IMAP family member 4</fullName>
    </submittedName>
    <submittedName>
        <fullName evidence="7">GTPase, IMAP family member 4</fullName>
    </submittedName>
</protein>
<evidence type="ECO:0000313" key="9">
    <source>
        <dbReference type="Proteomes" id="UP001108280"/>
    </source>
</evidence>
<dbReference type="Ensembl" id="ENSCGRT00001024027.1">
    <property type="protein sequence ID" value="ENSCGRP00001019783.1"/>
    <property type="gene ID" value="ENSCGRG00001019121.1"/>
</dbReference>
<dbReference type="GO" id="GO:0005525">
    <property type="term" value="F:GTP binding"/>
    <property type="evidence" value="ECO:0007669"/>
    <property type="project" value="UniProtKB-KW"/>
</dbReference>
<dbReference type="GeneID" id="107977102"/>
<dbReference type="OMA" id="YLMEAPE"/>
<dbReference type="Proteomes" id="UP000694386">
    <property type="component" value="Unplaced"/>
</dbReference>
<keyword evidence="4" id="KW-0175">Coiled coil</keyword>
<dbReference type="PROSITE" id="PS51720">
    <property type="entry name" value="G_AIG1"/>
    <property type="match status" value="1"/>
</dbReference>
<dbReference type="InterPro" id="IPR045058">
    <property type="entry name" value="GIMA/IAN/Toc"/>
</dbReference>
<dbReference type="PANTHER" id="PTHR10903:SF182">
    <property type="entry name" value="GTPASE IMAP FAMILY MEMBER 4"/>
    <property type="match status" value="1"/>
</dbReference>
<sequence>MAAQYHGVGSTTRKSRTSCELGNQGQGSSQLRIVLLGKTGAGKSATGNSILGEKVFQSGICAKSITKVCEKKVSTWGGREIVVVDTPGVFDTEVSDVDTRKEIARCVALTSPGPHALLLVVPLGRYSVEDHKATQKILSMFGRKARRFMILLLTRKDDLEDADIHEYLENAPGIQELVGKFENRYCLFNNKALGAEQEDQRTQLLDLVQSTVMENGGRCFSNQMYRSAEEEIQKQTREKQERYREELERERARIREEYEEQIRDLRDQLERERRKAQMEREFTRTEALYAERQRDARREVESQNTILELILRVWEVARFIINQFMQDD</sequence>
<evidence type="ECO:0000256" key="2">
    <source>
        <dbReference type="ARBA" id="ARBA00022741"/>
    </source>
</evidence>
<evidence type="ECO:0000259" key="6">
    <source>
        <dbReference type="PROSITE" id="PS51720"/>
    </source>
</evidence>
<reference evidence="9" key="1">
    <citation type="journal article" date="2018" name="Biotechnol. Bioeng.">
        <title>A reference genome of the Chinese hamster based on a hybrid assembly strategy.</title>
        <authorList>
            <person name="Rupp O."/>
            <person name="MacDonald M.L."/>
            <person name="Li S."/>
            <person name="Dhiman H."/>
            <person name="Polson S."/>
            <person name="Griep S."/>
            <person name="Heffner K."/>
            <person name="Hernandez I."/>
            <person name="Brinkrolf K."/>
            <person name="Jadhav V."/>
            <person name="Samoudi M."/>
            <person name="Hao H."/>
            <person name="Kingham B."/>
            <person name="Goesmann A."/>
            <person name="Betenbaugh M.J."/>
            <person name="Lewis N.E."/>
            <person name="Borth N."/>
            <person name="Lee K.H."/>
        </authorList>
    </citation>
    <scope>NUCLEOTIDE SEQUENCE [LARGE SCALE GENOMIC DNA]</scope>
    <source>
        <strain evidence="9">17A/GY</strain>
    </source>
</reference>
<dbReference type="FunFam" id="3.40.50.300:FF:000366">
    <property type="entry name" value="GTPase, IMAP family member 2"/>
    <property type="match status" value="1"/>
</dbReference>
<evidence type="ECO:0000256" key="5">
    <source>
        <dbReference type="SAM" id="MobiDB-lite"/>
    </source>
</evidence>
<reference evidence="9" key="2">
    <citation type="journal article" date="2020" name="Biotechnol. Bioeng.">
        <title>Chromosome-scale scaffolds for the Chinese hamster reference genome assembly to facilitate the study of the CHO epigenome.</title>
        <authorList>
            <person name="Hilliard W."/>
            <person name="MacDonald M."/>
            <person name="Lee K.H."/>
        </authorList>
    </citation>
    <scope>NUCLEOTIDE SEQUENCE [LARGE SCALE GENOMIC DNA]</scope>
    <source>
        <strain evidence="9">17A/GY</strain>
    </source>
</reference>
<dbReference type="InterPro" id="IPR006703">
    <property type="entry name" value="G_AIG1"/>
</dbReference>
<reference evidence="10" key="3">
    <citation type="submission" date="2025-04" db="UniProtKB">
        <authorList>
            <consortium name="RefSeq"/>
        </authorList>
    </citation>
    <scope>IDENTIFICATION</scope>
    <source>
        <strain evidence="10">17A/GY</strain>
        <tissue evidence="10">Liver</tissue>
    </source>
</reference>
<comment type="similarity">
    <text evidence="1">Belongs to the TRAFAC class TrmE-Era-EngA-EngB-Septin-like GTPase superfamily. AIG1/Toc34/Toc159-like paraseptin GTPase family. IAN subfamily.</text>
</comment>
<evidence type="ECO:0000256" key="4">
    <source>
        <dbReference type="SAM" id="Coils"/>
    </source>
</evidence>
<evidence type="ECO:0000313" key="10">
    <source>
        <dbReference type="RefSeq" id="XP_035304953.1"/>
    </source>
</evidence>
<dbReference type="CDD" id="cd01852">
    <property type="entry name" value="AIG1"/>
    <property type="match status" value="1"/>
</dbReference>
<evidence type="ECO:0000313" key="8">
    <source>
        <dbReference type="Proteomes" id="UP000694386"/>
    </source>
</evidence>
<organism evidence="7 8">
    <name type="scientific">Cricetulus griseus</name>
    <name type="common">Chinese hamster</name>
    <name type="synonym">Cricetulus barabensis griseus</name>
    <dbReference type="NCBI Taxonomy" id="10029"/>
    <lineage>
        <taxon>Eukaryota</taxon>
        <taxon>Metazoa</taxon>
        <taxon>Chordata</taxon>
        <taxon>Craniata</taxon>
        <taxon>Vertebrata</taxon>
        <taxon>Euteleostomi</taxon>
        <taxon>Mammalia</taxon>
        <taxon>Eutheria</taxon>
        <taxon>Euarchontoglires</taxon>
        <taxon>Glires</taxon>
        <taxon>Rodentia</taxon>
        <taxon>Myomorpha</taxon>
        <taxon>Muroidea</taxon>
        <taxon>Cricetidae</taxon>
        <taxon>Cricetinae</taxon>
        <taxon>Cricetulus</taxon>
    </lineage>
</organism>
<accession>A0A8C2MJI4</accession>
<feature type="region of interest" description="Disordered" evidence="5">
    <location>
        <begin position="1"/>
        <end position="25"/>
    </location>
</feature>